<feature type="compositionally biased region" description="Pro residues" evidence="1">
    <location>
        <begin position="528"/>
        <end position="547"/>
    </location>
</feature>
<feature type="region of interest" description="Disordered" evidence="1">
    <location>
        <begin position="500"/>
        <end position="547"/>
    </location>
</feature>
<keyword evidence="2" id="KW-1133">Transmembrane helix</keyword>
<evidence type="ECO:0000256" key="1">
    <source>
        <dbReference type="SAM" id="MobiDB-lite"/>
    </source>
</evidence>
<dbReference type="RefSeq" id="WP_179815510.1">
    <property type="nucleotide sequence ID" value="NZ_JACBZD010000001.1"/>
</dbReference>
<feature type="region of interest" description="Disordered" evidence="1">
    <location>
        <begin position="320"/>
        <end position="420"/>
    </location>
</feature>
<accession>A0A853A920</accession>
<evidence type="ECO:0000313" key="4">
    <source>
        <dbReference type="Proteomes" id="UP000567795"/>
    </source>
</evidence>
<dbReference type="AlphaFoldDB" id="A0A853A920"/>
<feature type="region of interest" description="Disordered" evidence="1">
    <location>
        <begin position="1"/>
        <end position="26"/>
    </location>
</feature>
<dbReference type="Proteomes" id="UP000567795">
    <property type="component" value="Unassembled WGS sequence"/>
</dbReference>
<feature type="compositionally biased region" description="Low complexity" evidence="1">
    <location>
        <begin position="352"/>
        <end position="369"/>
    </location>
</feature>
<feature type="compositionally biased region" description="Low complexity" evidence="1">
    <location>
        <begin position="506"/>
        <end position="516"/>
    </location>
</feature>
<organism evidence="3 4">
    <name type="scientific">Allostreptomyces psammosilenae</name>
    <dbReference type="NCBI Taxonomy" id="1892865"/>
    <lineage>
        <taxon>Bacteria</taxon>
        <taxon>Bacillati</taxon>
        <taxon>Actinomycetota</taxon>
        <taxon>Actinomycetes</taxon>
        <taxon>Kitasatosporales</taxon>
        <taxon>Streptomycetaceae</taxon>
        <taxon>Allostreptomyces</taxon>
    </lineage>
</organism>
<dbReference type="EMBL" id="JACBZD010000001">
    <property type="protein sequence ID" value="NYI07018.1"/>
    <property type="molecule type" value="Genomic_DNA"/>
</dbReference>
<reference evidence="3 4" key="1">
    <citation type="submission" date="2020-07" db="EMBL/GenBank/DDBJ databases">
        <title>Sequencing the genomes of 1000 actinobacteria strains.</title>
        <authorList>
            <person name="Klenk H.-P."/>
        </authorList>
    </citation>
    <scope>NUCLEOTIDE SEQUENCE [LARGE SCALE GENOMIC DNA]</scope>
    <source>
        <strain evidence="3 4">DSM 42178</strain>
    </source>
</reference>
<evidence type="ECO:0000256" key="2">
    <source>
        <dbReference type="SAM" id="Phobius"/>
    </source>
</evidence>
<feature type="compositionally biased region" description="Pro residues" evidence="1">
    <location>
        <begin position="406"/>
        <end position="419"/>
    </location>
</feature>
<keyword evidence="4" id="KW-1185">Reference proteome</keyword>
<sequence length="634" mass="62279">MSSEDHDAATGAGAPGTVAVAERAPGRSRARRLALPLGAAVAAMVVAAVGGGLFASGPDAGAPEPLRLAGVSAAAGAVPGTAEGAARDAAGQPASAPFEAAVELPDGPGSAAVHRPAGEVDRADVVRLAEALGVSGEPAERDGVWRVGEEGGARLVVGEGGEGLWSYDRAGDPAEVDPDGSSPDDPVSAPARQGPGAGGGSEPDAGTDVGADVGAAPAAPPDAALDEDAAEELVRPVVDALGGAGRIGHFPGGPLHQVTFDPEVAGLPTSGWQTVFTLDAEGIVAASGQLADLAAGDEYPVVDAEEALRRLNEQPVYTTYRAPDCPTVPEPPAGAREPGAAEPALPEPALPEPGAAEPALPGDGAAEPAVPGDGAAEPAPGTDELTVAEPPNGFTTPGGPVEDPGLPTPGGPVVEPAPPGCADLPVPEPGVVEPGNPAGGEVAPRAVTGAEFGLSAQWEPSGGAVLVPSWLFTVEEPAEAGRGEATVAQLAVEEEFLAPADGGGSVVPEEGVEIGPAPGGGEDSEPGAAPPAPQDVPPAPEEAPQPPVTYQVASEDARKLEVTFYGGVCSVYSATAEETAEEVRVTITSQPEEGAEVCILVAEEQSVTVELDAPLGDRTVVDAATGGEIAPAGR</sequence>
<gene>
    <name evidence="3" type="ORF">FHU37_003961</name>
</gene>
<protein>
    <submittedName>
        <fullName evidence="3">Uncharacterized protein</fullName>
    </submittedName>
</protein>
<keyword evidence="2" id="KW-0472">Membrane</keyword>
<feature type="region of interest" description="Disordered" evidence="1">
    <location>
        <begin position="164"/>
        <end position="222"/>
    </location>
</feature>
<feature type="compositionally biased region" description="Low complexity" evidence="1">
    <location>
        <begin position="202"/>
        <end position="222"/>
    </location>
</feature>
<comment type="caution">
    <text evidence="3">The sequence shown here is derived from an EMBL/GenBank/DDBJ whole genome shotgun (WGS) entry which is preliminary data.</text>
</comment>
<evidence type="ECO:0000313" key="3">
    <source>
        <dbReference type="EMBL" id="NYI07018.1"/>
    </source>
</evidence>
<feature type="transmembrane region" description="Helical" evidence="2">
    <location>
        <begin position="33"/>
        <end position="55"/>
    </location>
</feature>
<feature type="compositionally biased region" description="Low complexity" evidence="1">
    <location>
        <begin position="9"/>
        <end position="21"/>
    </location>
</feature>
<keyword evidence="2" id="KW-0812">Transmembrane</keyword>
<feature type="compositionally biased region" description="Low complexity" evidence="1">
    <location>
        <begin position="333"/>
        <end position="344"/>
    </location>
</feature>
<name>A0A853A920_9ACTN</name>
<feature type="compositionally biased region" description="Low complexity" evidence="1">
    <location>
        <begin position="179"/>
        <end position="194"/>
    </location>
</feature>
<proteinExistence type="predicted"/>